<sequence length="142" mass="16627">MLHSYESRSWTMSSSNTQTHVIDRSSSQRNNPEEVEFLGDIVWNWLGNKFNLVRNGLRRRIRNGDSGTELVDKGEEERNIEDLDFDNNKTRTVSSSSGESSVSLARSQPIDIRNGRERDRSAERRAMNQDLRKKPWKTHHYY</sequence>
<feature type="region of interest" description="Disordered" evidence="1">
    <location>
        <begin position="81"/>
        <end position="142"/>
    </location>
</feature>
<feature type="compositionally biased region" description="Basic and acidic residues" evidence="1">
    <location>
        <begin position="113"/>
        <end position="133"/>
    </location>
</feature>
<evidence type="ECO:0000313" key="2">
    <source>
        <dbReference type="EMBL" id="CDW18813.1"/>
    </source>
</evidence>
<feature type="region of interest" description="Disordered" evidence="1">
    <location>
        <begin position="1"/>
        <end position="31"/>
    </location>
</feature>
<reference evidence="2" key="1">
    <citation type="submission" date="2014-05" db="EMBL/GenBank/DDBJ databases">
        <authorList>
            <person name="Chronopoulou M."/>
        </authorList>
    </citation>
    <scope>NUCLEOTIDE SEQUENCE</scope>
    <source>
        <tissue evidence="2">Whole organism</tissue>
    </source>
</reference>
<dbReference type="EMBL" id="HACA01001452">
    <property type="protein sequence ID" value="CDW18813.1"/>
    <property type="molecule type" value="Transcribed_RNA"/>
</dbReference>
<dbReference type="RefSeq" id="XP_040580905.1">
    <property type="nucleotide sequence ID" value="XM_040724971.2"/>
</dbReference>
<dbReference type="OrthoDB" id="10526095at2759"/>
<dbReference type="AlphaFoldDB" id="A0A0K2SYI5"/>
<accession>A0A0K2SYI5</accession>
<organism evidence="2">
    <name type="scientific">Lepeophtheirus salmonis</name>
    <name type="common">Salmon louse</name>
    <name type="synonym">Caligus salmonis</name>
    <dbReference type="NCBI Taxonomy" id="72036"/>
    <lineage>
        <taxon>Eukaryota</taxon>
        <taxon>Metazoa</taxon>
        <taxon>Ecdysozoa</taxon>
        <taxon>Arthropoda</taxon>
        <taxon>Crustacea</taxon>
        <taxon>Multicrustacea</taxon>
        <taxon>Hexanauplia</taxon>
        <taxon>Copepoda</taxon>
        <taxon>Siphonostomatoida</taxon>
        <taxon>Caligidae</taxon>
        <taxon>Lepeophtheirus</taxon>
    </lineage>
</organism>
<feature type="compositionally biased region" description="Low complexity" evidence="1">
    <location>
        <begin position="94"/>
        <end position="107"/>
    </location>
</feature>
<dbReference type="GeneID" id="121129261"/>
<dbReference type="KEGG" id="lsm:121129261"/>
<evidence type="ECO:0000256" key="1">
    <source>
        <dbReference type="SAM" id="MobiDB-lite"/>
    </source>
</evidence>
<feature type="compositionally biased region" description="Polar residues" evidence="1">
    <location>
        <begin position="7"/>
        <end position="30"/>
    </location>
</feature>
<proteinExistence type="predicted"/>
<protein>
    <submittedName>
        <fullName evidence="2">Uncharacterized protein</fullName>
    </submittedName>
</protein>
<name>A0A0K2SYI5_LEPSM</name>